<proteinExistence type="inferred from homology"/>
<comment type="cofactor">
    <cofactor evidence="2">
        <name>Mg(2+)</name>
        <dbReference type="ChEBI" id="CHEBI:18420"/>
    </cofactor>
</comment>
<protein>
    <recommendedName>
        <fullName evidence="5">protein-serine/threonine phosphatase</fullName>
        <ecNumber evidence="5">3.1.3.16</ecNumber>
    </recommendedName>
</protein>
<dbReference type="PROSITE" id="PS51746">
    <property type="entry name" value="PPM_2"/>
    <property type="match status" value="1"/>
</dbReference>
<dbReference type="EC" id="3.1.3.16" evidence="5"/>
<evidence type="ECO:0000256" key="7">
    <source>
        <dbReference type="ARBA" id="ARBA00022801"/>
    </source>
</evidence>
<dbReference type="FunFam" id="3.60.40.10:FF:000064">
    <property type="entry name" value="Protein phosphatase 2C 1"/>
    <property type="match status" value="1"/>
</dbReference>
<keyword evidence="6" id="KW-0479">Metal-binding</keyword>
<dbReference type="InterPro" id="IPR000222">
    <property type="entry name" value="PP2C_BS"/>
</dbReference>
<evidence type="ECO:0000256" key="3">
    <source>
        <dbReference type="ARBA" id="ARBA00004170"/>
    </source>
</evidence>
<evidence type="ECO:0000256" key="5">
    <source>
        <dbReference type="ARBA" id="ARBA00013081"/>
    </source>
</evidence>
<evidence type="ECO:0000256" key="13">
    <source>
        <dbReference type="ARBA" id="ARBA00048336"/>
    </source>
</evidence>
<dbReference type="InterPro" id="IPR001932">
    <property type="entry name" value="PPM-type_phosphatase-like_dom"/>
</dbReference>
<dbReference type="EMBL" id="CAJJDN010000062">
    <property type="protein sequence ID" value="CAD8094193.1"/>
    <property type="molecule type" value="Genomic_DNA"/>
</dbReference>
<organism evidence="16 17">
    <name type="scientific">Paramecium sonneborni</name>
    <dbReference type="NCBI Taxonomy" id="65129"/>
    <lineage>
        <taxon>Eukaryota</taxon>
        <taxon>Sar</taxon>
        <taxon>Alveolata</taxon>
        <taxon>Ciliophora</taxon>
        <taxon>Intramacronucleata</taxon>
        <taxon>Oligohymenophorea</taxon>
        <taxon>Peniculida</taxon>
        <taxon>Parameciidae</taxon>
        <taxon>Paramecium</taxon>
    </lineage>
</organism>
<evidence type="ECO:0000256" key="11">
    <source>
        <dbReference type="ARBA" id="ARBA00023211"/>
    </source>
</evidence>
<evidence type="ECO:0000256" key="1">
    <source>
        <dbReference type="ARBA" id="ARBA00001936"/>
    </source>
</evidence>
<keyword evidence="17" id="KW-1185">Reference proteome</keyword>
<evidence type="ECO:0000256" key="6">
    <source>
        <dbReference type="ARBA" id="ARBA00022723"/>
    </source>
</evidence>
<dbReference type="InterPro" id="IPR015655">
    <property type="entry name" value="PP2C"/>
</dbReference>
<reference evidence="16" key="1">
    <citation type="submission" date="2021-01" db="EMBL/GenBank/DDBJ databases">
        <authorList>
            <consortium name="Genoscope - CEA"/>
            <person name="William W."/>
        </authorList>
    </citation>
    <scope>NUCLEOTIDE SEQUENCE</scope>
</reference>
<dbReference type="PROSITE" id="PS01032">
    <property type="entry name" value="PPM_1"/>
    <property type="match status" value="1"/>
</dbReference>
<comment type="catalytic activity">
    <reaction evidence="13">
        <text>O-phospho-L-threonyl-[protein] + H2O = L-threonyl-[protein] + phosphate</text>
        <dbReference type="Rhea" id="RHEA:47004"/>
        <dbReference type="Rhea" id="RHEA-COMP:11060"/>
        <dbReference type="Rhea" id="RHEA-COMP:11605"/>
        <dbReference type="ChEBI" id="CHEBI:15377"/>
        <dbReference type="ChEBI" id="CHEBI:30013"/>
        <dbReference type="ChEBI" id="CHEBI:43474"/>
        <dbReference type="ChEBI" id="CHEBI:61977"/>
        <dbReference type="EC" id="3.1.3.16"/>
    </reaction>
</comment>
<dbReference type="SMART" id="SM00332">
    <property type="entry name" value="PP2Cc"/>
    <property type="match status" value="1"/>
</dbReference>
<evidence type="ECO:0000256" key="12">
    <source>
        <dbReference type="ARBA" id="ARBA00047761"/>
    </source>
</evidence>
<dbReference type="PANTHER" id="PTHR13832">
    <property type="entry name" value="PROTEIN PHOSPHATASE 2C"/>
    <property type="match status" value="1"/>
</dbReference>
<comment type="caution">
    <text evidence="16">The sequence shown here is derived from an EMBL/GenBank/DDBJ whole genome shotgun (WGS) entry which is preliminary data.</text>
</comment>
<dbReference type="AlphaFoldDB" id="A0A8S1NX74"/>
<comment type="cofactor">
    <cofactor evidence="1">
        <name>Mn(2+)</name>
        <dbReference type="ChEBI" id="CHEBI:29035"/>
    </cofactor>
</comment>
<evidence type="ECO:0000259" key="15">
    <source>
        <dbReference type="PROSITE" id="PS51746"/>
    </source>
</evidence>
<sequence length="302" mass="33720">MGNIYLASPNKSKNTNIDESRSLIYAASEMQGWRNTMEDAHIHVCDLQADISIFGVFDGHGGKEVALFVEKHFLEELQKNKNFKDQKFEEALKETFLKMDELLITPEGQKEINQIKGGDDDVSYAGCTANVALFHKNTLYVANAGDSRSVLCRNNTNHDMSVDHKPDNYEEKQRIERAGGFVSDGRVNGNLNLSRALGDLEYKRDNKLRTNEQLIIAVPDIKKVELTPNDKFLLMGCDGVFETLDHSDLLKFINSKLGNQPVTPQLLAKVAEDLLDHLIAPDTSAGTGCDNMTTLIIYLKGK</sequence>
<evidence type="ECO:0000256" key="4">
    <source>
        <dbReference type="ARBA" id="ARBA00006702"/>
    </source>
</evidence>
<comment type="subcellular location">
    <subcellularLocation>
        <location evidence="3">Membrane</location>
        <topology evidence="3">Peripheral membrane protein</topology>
    </subcellularLocation>
</comment>
<keyword evidence="11" id="KW-0464">Manganese</keyword>
<evidence type="ECO:0000256" key="2">
    <source>
        <dbReference type="ARBA" id="ARBA00001946"/>
    </source>
</evidence>
<dbReference type="Proteomes" id="UP000692954">
    <property type="component" value="Unassembled WGS sequence"/>
</dbReference>
<evidence type="ECO:0000256" key="9">
    <source>
        <dbReference type="ARBA" id="ARBA00022912"/>
    </source>
</evidence>
<comment type="similarity">
    <text evidence="4 14">Belongs to the PP2C family.</text>
</comment>
<dbReference type="PANTHER" id="PTHR13832:SF803">
    <property type="entry name" value="PROTEIN PHOSPHATASE 1G"/>
    <property type="match status" value="1"/>
</dbReference>
<dbReference type="Pfam" id="PF00481">
    <property type="entry name" value="PP2C"/>
    <property type="match status" value="1"/>
</dbReference>
<evidence type="ECO:0000256" key="10">
    <source>
        <dbReference type="ARBA" id="ARBA00023136"/>
    </source>
</evidence>
<name>A0A8S1NX74_9CILI</name>
<feature type="domain" description="PPM-type phosphatase" evidence="15">
    <location>
        <begin position="24"/>
        <end position="299"/>
    </location>
</feature>
<dbReference type="GO" id="GO:0016020">
    <property type="term" value="C:membrane"/>
    <property type="evidence" value="ECO:0007669"/>
    <property type="project" value="UniProtKB-SubCell"/>
</dbReference>
<evidence type="ECO:0000313" key="17">
    <source>
        <dbReference type="Proteomes" id="UP000692954"/>
    </source>
</evidence>
<comment type="catalytic activity">
    <reaction evidence="12">
        <text>O-phospho-L-seryl-[protein] + H2O = L-seryl-[protein] + phosphate</text>
        <dbReference type="Rhea" id="RHEA:20629"/>
        <dbReference type="Rhea" id="RHEA-COMP:9863"/>
        <dbReference type="Rhea" id="RHEA-COMP:11604"/>
        <dbReference type="ChEBI" id="CHEBI:15377"/>
        <dbReference type="ChEBI" id="CHEBI:29999"/>
        <dbReference type="ChEBI" id="CHEBI:43474"/>
        <dbReference type="ChEBI" id="CHEBI:83421"/>
        <dbReference type="EC" id="3.1.3.16"/>
    </reaction>
</comment>
<keyword evidence="8" id="KW-0460">Magnesium</keyword>
<keyword evidence="9 14" id="KW-0904">Protein phosphatase</keyword>
<evidence type="ECO:0000256" key="8">
    <source>
        <dbReference type="ARBA" id="ARBA00022842"/>
    </source>
</evidence>
<accession>A0A8S1NX74</accession>
<dbReference type="OrthoDB" id="10264738at2759"/>
<gene>
    <name evidence="16" type="ORF">PSON_ATCC_30995.1.T0620061</name>
</gene>
<keyword evidence="10" id="KW-0472">Membrane</keyword>
<dbReference type="CDD" id="cd00143">
    <property type="entry name" value="PP2Cc"/>
    <property type="match status" value="1"/>
</dbReference>
<dbReference type="SMART" id="SM00331">
    <property type="entry name" value="PP2C_SIG"/>
    <property type="match status" value="1"/>
</dbReference>
<evidence type="ECO:0000256" key="14">
    <source>
        <dbReference type="RuleBase" id="RU003465"/>
    </source>
</evidence>
<dbReference type="GO" id="GO:0046872">
    <property type="term" value="F:metal ion binding"/>
    <property type="evidence" value="ECO:0007669"/>
    <property type="project" value="UniProtKB-KW"/>
</dbReference>
<evidence type="ECO:0000313" key="16">
    <source>
        <dbReference type="EMBL" id="CAD8094193.1"/>
    </source>
</evidence>
<keyword evidence="7 14" id="KW-0378">Hydrolase</keyword>
<dbReference type="GO" id="GO:0004722">
    <property type="term" value="F:protein serine/threonine phosphatase activity"/>
    <property type="evidence" value="ECO:0007669"/>
    <property type="project" value="UniProtKB-EC"/>
</dbReference>